<keyword evidence="3 7" id="KW-0833">Ubl conjugation pathway</keyword>
<dbReference type="PANTHER" id="PTHR10589">
    <property type="entry name" value="UBIQUITIN CARBOXYL-TERMINAL HYDROLASE"/>
    <property type="match status" value="1"/>
</dbReference>
<keyword evidence="2 7" id="KW-0645">Protease</keyword>
<dbReference type="RefSeq" id="XP_038803561.1">
    <property type="nucleotide sequence ID" value="XM_038960084.1"/>
</dbReference>
<keyword evidence="4 7" id="KW-0378">Hydrolase</keyword>
<dbReference type="Gene3D" id="3.40.532.10">
    <property type="entry name" value="Peptidase C12, ubiquitin carboxyl-terminal hydrolase"/>
    <property type="match status" value="1"/>
</dbReference>
<dbReference type="PROSITE" id="PS52048">
    <property type="entry name" value="UCH_DOMAIN"/>
    <property type="match status" value="1"/>
</dbReference>
<evidence type="ECO:0000256" key="4">
    <source>
        <dbReference type="ARBA" id="ARBA00022801"/>
    </source>
</evidence>
<keyword evidence="10" id="KW-1185">Reference proteome</keyword>
<dbReference type="GeneID" id="62239230"/>
<evidence type="ECO:0000259" key="8">
    <source>
        <dbReference type="PROSITE" id="PS52048"/>
    </source>
</evidence>
<organism evidence="9 10">
    <name type="scientific">Botrytis deweyae</name>
    <dbReference type="NCBI Taxonomy" id="2478750"/>
    <lineage>
        <taxon>Eukaryota</taxon>
        <taxon>Fungi</taxon>
        <taxon>Dikarya</taxon>
        <taxon>Ascomycota</taxon>
        <taxon>Pezizomycotina</taxon>
        <taxon>Leotiomycetes</taxon>
        <taxon>Helotiales</taxon>
        <taxon>Sclerotiniaceae</taxon>
        <taxon>Botrytis</taxon>
    </lineage>
</organism>
<reference evidence="9 10" key="1">
    <citation type="journal article" date="2020" name="Genome Biol. Evol.">
        <title>Comparative genomics of Sclerotiniaceae.</title>
        <authorList>
            <person name="Valero Jimenez C.A."/>
            <person name="Steentjes M."/>
            <person name="Scholten O.E."/>
            <person name="Van Kan J.A.L."/>
        </authorList>
    </citation>
    <scope>NUCLEOTIDE SEQUENCE [LARGE SCALE GENOMIC DNA]</scope>
    <source>
        <strain evidence="9 10">B1</strain>
    </source>
</reference>
<comment type="catalytic activity">
    <reaction evidence="1 7">
        <text>Thiol-dependent hydrolysis of ester, thioester, amide, peptide and isopeptide bonds formed by the C-terminal Gly of ubiquitin (a 76-residue protein attached to proteins as an intracellular targeting signal).</text>
        <dbReference type="EC" id="3.4.19.12"/>
    </reaction>
</comment>
<name>A0ABQ7I2X7_9HELO</name>
<dbReference type="InterPro" id="IPR036959">
    <property type="entry name" value="Peptidase_C12_UCH_sf"/>
</dbReference>
<evidence type="ECO:0000313" key="10">
    <source>
        <dbReference type="Proteomes" id="UP000783213"/>
    </source>
</evidence>
<evidence type="ECO:0000256" key="6">
    <source>
        <dbReference type="PROSITE-ProRule" id="PRU01393"/>
    </source>
</evidence>
<dbReference type="EMBL" id="RCSX01000069">
    <property type="protein sequence ID" value="KAF7908021.1"/>
    <property type="molecule type" value="Genomic_DNA"/>
</dbReference>
<comment type="caution">
    <text evidence="9">The sequence shown here is derived from an EMBL/GenBank/DDBJ whole genome shotgun (WGS) entry which is preliminary data.</text>
</comment>
<evidence type="ECO:0000256" key="1">
    <source>
        <dbReference type="ARBA" id="ARBA00000707"/>
    </source>
</evidence>
<evidence type="ECO:0000256" key="3">
    <source>
        <dbReference type="ARBA" id="ARBA00022786"/>
    </source>
</evidence>
<dbReference type="Pfam" id="PF01088">
    <property type="entry name" value="Peptidase_C12"/>
    <property type="match status" value="1"/>
</dbReference>
<dbReference type="InterPro" id="IPR001578">
    <property type="entry name" value="Peptidase_C12_UCH"/>
</dbReference>
<evidence type="ECO:0000256" key="5">
    <source>
        <dbReference type="ARBA" id="ARBA00022807"/>
    </source>
</evidence>
<dbReference type="InterPro" id="IPR038765">
    <property type="entry name" value="Papain-like_cys_pep_sf"/>
</dbReference>
<sequence length="251" mass="27513">MPIPATFHNGKKTFTVLENNPEVMNALAKKLGLSPDLAFYDVYSLTDPGLWSMIPRPVHALLVIFPLTPSWNTSRLIEDSPLPVYKGFGRDEPVIWFKQTIGHACGSIGLLHCLINGPTKEFILPGTTLSRLRDQALPLKTEERAKVLYDDKEFEDAHQSVAEMGDTAAPSASEGERLGQHFVAFVKGDDGHLWELEGSRKGPLDRGLLADDEDVLSENGIAKGIGKVIRMEEEAGGGDLRFSCIALAKAY</sequence>
<evidence type="ECO:0000256" key="7">
    <source>
        <dbReference type="RuleBase" id="RU361215"/>
    </source>
</evidence>
<dbReference type="SUPFAM" id="SSF54001">
    <property type="entry name" value="Cysteine proteinases"/>
    <property type="match status" value="1"/>
</dbReference>
<accession>A0ABQ7I2X7</accession>
<gene>
    <name evidence="9" type="ORF">EAE98_012459</name>
</gene>
<comment type="caution">
    <text evidence="6">Lacks conserved residue(s) required for the propagation of feature annotation.</text>
</comment>
<dbReference type="CDD" id="cd09616">
    <property type="entry name" value="Peptidase_C12_UCH_L1_L3"/>
    <property type="match status" value="1"/>
</dbReference>
<protein>
    <recommendedName>
        <fullName evidence="7">Ubiquitin carboxyl-terminal hydrolase</fullName>
        <ecNumber evidence="7">3.4.19.12</ecNumber>
    </recommendedName>
</protein>
<evidence type="ECO:0000256" key="2">
    <source>
        <dbReference type="ARBA" id="ARBA00022670"/>
    </source>
</evidence>
<dbReference type="EC" id="3.4.19.12" evidence="7"/>
<keyword evidence="5 7" id="KW-0788">Thiol protease</keyword>
<dbReference type="Proteomes" id="UP000783213">
    <property type="component" value="Unassembled WGS sequence"/>
</dbReference>
<proteinExistence type="inferred from homology"/>
<dbReference type="PRINTS" id="PR00707">
    <property type="entry name" value="UBCTHYDRLASE"/>
</dbReference>
<dbReference type="PANTHER" id="PTHR10589:SF41">
    <property type="entry name" value="UBIQUITIN CARBOXYL-TERMINAL HYDROLASE"/>
    <property type="match status" value="1"/>
</dbReference>
<evidence type="ECO:0000313" key="9">
    <source>
        <dbReference type="EMBL" id="KAF7908021.1"/>
    </source>
</evidence>
<feature type="domain" description="UCH catalytic" evidence="8">
    <location>
        <begin position="13"/>
        <end position="249"/>
    </location>
</feature>
<comment type="similarity">
    <text evidence="6 7">Belongs to the peptidase C12 family.</text>
</comment>